<organism evidence="1 2">
    <name type="scientific">Microvirga splendida</name>
    <dbReference type="NCBI Taxonomy" id="2795727"/>
    <lineage>
        <taxon>Bacteria</taxon>
        <taxon>Pseudomonadati</taxon>
        <taxon>Pseudomonadota</taxon>
        <taxon>Alphaproteobacteria</taxon>
        <taxon>Hyphomicrobiales</taxon>
        <taxon>Methylobacteriaceae</taxon>
        <taxon>Microvirga</taxon>
    </lineage>
</organism>
<accession>A0ABS0Y5V3</accession>
<comment type="caution">
    <text evidence="1">The sequence shown here is derived from an EMBL/GenBank/DDBJ whole genome shotgun (WGS) entry which is preliminary data.</text>
</comment>
<dbReference type="RefSeq" id="WP_199050909.1">
    <property type="nucleotide sequence ID" value="NZ_JAELXT010000029.1"/>
</dbReference>
<dbReference type="Proteomes" id="UP000620670">
    <property type="component" value="Unassembled WGS sequence"/>
</dbReference>
<dbReference type="EMBL" id="JAELXT010000029">
    <property type="protein sequence ID" value="MBJ6127691.1"/>
    <property type="molecule type" value="Genomic_DNA"/>
</dbReference>
<reference evidence="2" key="1">
    <citation type="submission" date="2020-12" db="EMBL/GenBank/DDBJ databases">
        <title>Hymenobacter sp.</title>
        <authorList>
            <person name="Kim M.K."/>
        </authorList>
    </citation>
    <scope>NUCLEOTIDE SEQUENCE [LARGE SCALE GENOMIC DNA]</scope>
    <source>
        <strain evidence="2">BT325</strain>
    </source>
</reference>
<evidence type="ECO:0000313" key="1">
    <source>
        <dbReference type="EMBL" id="MBJ6127691.1"/>
    </source>
</evidence>
<keyword evidence="2" id="KW-1185">Reference proteome</keyword>
<evidence type="ECO:0000313" key="2">
    <source>
        <dbReference type="Proteomes" id="UP000620670"/>
    </source>
</evidence>
<proteinExistence type="predicted"/>
<sequence>MSKRRSGSRIPTFDEAVEIHRRLLRGEFQHDIAAYFGFNQGRISEVKSGKRHPLALVMVQQGGGYE</sequence>
<gene>
    <name evidence="1" type="ORF">JAO75_19995</name>
</gene>
<protein>
    <submittedName>
        <fullName evidence="1">Uncharacterized protein</fullName>
    </submittedName>
</protein>
<name>A0ABS0Y5V3_9HYPH</name>